<keyword evidence="3" id="KW-1185">Reference proteome</keyword>
<comment type="caution">
    <text evidence="2">The sequence shown here is derived from an EMBL/GenBank/DDBJ whole genome shotgun (WGS) entry which is preliminary data.</text>
</comment>
<dbReference type="Proteomes" id="UP001066276">
    <property type="component" value="Chromosome 4_2"/>
</dbReference>
<proteinExistence type="predicted"/>
<evidence type="ECO:0000313" key="3">
    <source>
        <dbReference type="Proteomes" id="UP001066276"/>
    </source>
</evidence>
<reference evidence="2" key="1">
    <citation type="journal article" date="2022" name="bioRxiv">
        <title>Sequencing and chromosome-scale assembly of the giantPleurodeles waltlgenome.</title>
        <authorList>
            <person name="Brown T."/>
            <person name="Elewa A."/>
            <person name="Iarovenko S."/>
            <person name="Subramanian E."/>
            <person name="Araus A.J."/>
            <person name="Petzold A."/>
            <person name="Susuki M."/>
            <person name="Suzuki K.-i.T."/>
            <person name="Hayashi T."/>
            <person name="Toyoda A."/>
            <person name="Oliveira C."/>
            <person name="Osipova E."/>
            <person name="Leigh N.D."/>
            <person name="Simon A."/>
            <person name="Yun M.H."/>
        </authorList>
    </citation>
    <scope>NUCLEOTIDE SEQUENCE</scope>
    <source>
        <strain evidence="2">20211129_DDA</strain>
        <tissue evidence="2">Liver</tissue>
    </source>
</reference>
<feature type="region of interest" description="Disordered" evidence="1">
    <location>
        <begin position="96"/>
        <end position="125"/>
    </location>
</feature>
<evidence type="ECO:0000313" key="2">
    <source>
        <dbReference type="EMBL" id="KAJ1165573.1"/>
    </source>
</evidence>
<organism evidence="2 3">
    <name type="scientific">Pleurodeles waltl</name>
    <name type="common">Iberian ribbed newt</name>
    <dbReference type="NCBI Taxonomy" id="8319"/>
    <lineage>
        <taxon>Eukaryota</taxon>
        <taxon>Metazoa</taxon>
        <taxon>Chordata</taxon>
        <taxon>Craniata</taxon>
        <taxon>Vertebrata</taxon>
        <taxon>Euteleostomi</taxon>
        <taxon>Amphibia</taxon>
        <taxon>Batrachia</taxon>
        <taxon>Caudata</taxon>
        <taxon>Salamandroidea</taxon>
        <taxon>Salamandridae</taxon>
        <taxon>Pleurodelinae</taxon>
        <taxon>Pleurodeles</taxon>
    </lineage>
</organism>
<evidence type="ECO:0000256" key="1">
    <source>
        <dbReference type="SAM" id="MobiDB-lite"/>
    </source>
</evidence>
<feature type="region of interest" description="Disordered" evidence="1">
    <location>
        <begin position="61"/>
        <end position="80"/>
    </location>
</feature>
<gene>
    <name evidence="2" type="ORF">NDU88_005994</name>
</gene>
<accession>A0AAV7SND5</accession>
<dbReference type="EMBL" id="JANPWB010000008">
    <property type="protein sequence ID" value="KAJ1165573.1"/>
    <property type="molecule type" value="Genomic_DNA"/>
</dbReference>
<protein>
    <submittedName>
        <fullName evidence="2">Uncharacterized protein</fullName>
    </submittedName>
</protein>
<name>A0AAV7SND5_PLEWA</name>
<feature type="compositionally biased region" description="Polar residues" evidence="1">
    <location>
        <begin position="101"/>
        <end position="125"/>
    </location>
</feature>
<sequence>MRIGPTAVALGMTAEDLMVGVGPTDEKTDLDFFLQQWGALQRRAVQTLKEVRCLLNFPDDSPNVEARKAHGPSSGREERCAAHVPLNKACAYTRQPWPWSDKQSSSASRGTQIALTQMDLSRTHQ</sequence>
<dbReference type="AlphaFoldDB" id="A0AAV7SND5"/>